<organism evidence="1 2">
    <name type="scientific">Araneus ventricosus</name>
    <name type="common">Orbweaver spider</name>
    <name type="synonym">Epeira ventricosa</name>
    <dbReference type="NCBI Taxonomy" id="182803"/>
    <lineage>
        <taxon>Eukaryota</taxon>
        <taxon>Metazoa</taxon>
        <taxon>Ecdysozoa</taxon>
        <taxon>Arthropoda</taxon>
        <taxon>Chelicerata</taxon>
        <taxon>Arachnida</taxon>
        <taxon>Araneae</taxon>
        <taxon>Araneomorphae</taxon>
        <taxon>Entelegynae</taxon>
        <taxon>Araneoidea</taxon>
        <taxon>Araneidae</taxon>
        <taxon>Araneus</taxon>
    </lineage>
</organism>
<sequence>MYKFSYVVKKEVNSRSECAKTERIHILTISCMVIHKKIVQFYLMSSNICGRSNTVLPLRVNLEFTVPTYFVPLRIAKNGDERTFVLIASKMCLTSDKRACAQIDPFIGVLLIRLYCTMFRLDWFVQLFDAIGR</sequence>
<evidence type="ECO:0000313" key="2">
    <source>
        <dbReference type="Proteomes" id="UP000499080"/>
    </source>
</evidence>
<comment type="caution">
    <text evidence="1">The sequence shown here is derived from an EMBL/GenBank/DDBJ whole genome shotgun (WGS) entry which is preliminary data.</text>
</comment>
<name>A0A4Y2DEU1_ARAVE</name>
<dbReference type="AlphaFoldDB" id="A0A4Y2DEU1"/>
<evidence type="ECO:0000313" key="1">
    <source>
        <dbReference type="EMBL" id="GBM15191.1"/>
    </source>
</evidence>
<proteinExistence type="predicted"/>
<dbReference type="Proteomes" id="UP000499080">
    <property type="component" value="Unassembled WGS sequence"/>
</dbReference>
<gene>
    <name evidence="1" type="ORF">AVEN_39105_1</name>
</gene>
<dbReference type="EMBL" id="BGPR01000356">
    <property type="protein sequence ID" value="GBM15191.1"/>
    <property type="molecule type" value="Genomic_DNA"/>
</dbReference>
<reference evidence="1 2" key="1">
    <citation type="journal article" date="2019" name="Sci. Rep.">
        <title>Orb-weaving spider Araneus ventricosus genome elucidates the spidroin gene catalogue.</title>
        <authorList>
            <person name="Kono N."/>
            <person name="Nakamura H."/>
            <person name="Ohtoshi R."/>
            <person name="Moran D.A.P."/>
            <person name="Shinohara A."/>
            <person name="Yoshida Y."/>
            <person name="Fujiwara M."/>
            <person name="Mori M."/>
            <person name="Tomita M."/>
            <person name="Arakawa K."/>
        </authorList>
    </citation>
    <scope>NUCLEOTIDE SEQUENCE [LARGE SCALE GENOMIC DNA]</scope>
</reference>
<accession>A0A4Y2DEU1</accession>
<protein>
    <submittedName>
        <fullName evidence="1">Uncharacterized protein</fullName>
    </submittedName>
</protein>
<keyword evidence="2" id="KW-1185">Reference proteome</keyword>